<keyword evidence="4" id="KW-1185">Reference proteome</keyword>
<evidence type="ECO:0000313" key="2">
    <source>
        <dbReference type="EMBL" id="CUQ99378.1"/>
    </source>
</evidence>
<feature type="transmembrane region" description="Helical" evidence="1">
    <location>
        <begin position="147"/>
        <end position="168"/>
    </location>
</feature>
<dbReference type="Proteomes" id="UP000791440">
    <property type="component" value="Unassembled WGS sequence"/>
</dbReference>
<organism evidence="2">
    <name type="scientific">Manduca sexta</name>
    <name type="common">Tobacco hawkmoth</name>
    <name type="synonym">Tobacco hornworm</name>
    <dbReference type="NCBI Taxonomy" id="7130"/>
    <lineage>
        <taxon>Eukaryota</taxon>
        <taxon>Metazoa</taxon>
        <taxon>Ecdysozoa</taxon>
        <taxon>Arthropoda</taxon>
        <taxon>Hexapoda</taxon>
        <taxon>Insecta</taxon>
        <taxon>Pterygota</taxon>
        <taxon>Neoptera</taxon>
        <taxon>Endopterygota</taxon>
        <taxon>Lepidoptera</taxon>
        <taxon>Glossata</taxon>
        <taxon>Ditrysia</taxon>
        <taxon>Bombycoidea</taxon>
        <taxon>Sphingidae</taxon>
        <taxon>Sphinginae</taxon>
        <taxon>Sphingini</taxon>
        <taxon>Manduca</taxon>
    </lineage>
</organism>
<keyword evidence="2" id="KW-0675">Receptor</keyword>
<feature type="transmembrane region" description="Helical" evidence="1">
    <location>
        <begin position="259"/>
        <end position="279"/>
    </location>
</feature>
<reference evidence="3" key="2">
    <citation type="journal article" date="2016" name="Insect Biochem. Mol. Biol.">
        <title>Multifaceted biological insights from a draft genome sequence of the tobacco hornworm moth, Manduca sexta.</title>
        <authorList>
            <person name="Kanost M.R."/>
            <person name="Arrese E.L."/>
            <person name="Cao X."/>
            <person name="Chen Y.R."/>
            <person name="Chellapilla S."/>
            <person name="Goldsmith M.R."/>
            <person name="Grosse-Wilde E."/>
            <person name="Heckel D.G."/>
            <person name="Herndon N."/>
            <person name="Jiang H."/>
            <person name="Papanicolaou A."/>
            <person name="Qu J."/>
            <person name="Soulages J.L."/>
            <person name="Vogel H."/>
            <person name="Walters J."/>
            <person name="Waterhouse R.M."/>
            <person name="Ahn S.J."/>
            <person name="Almeida F.C."/>
            <person name="An C."/>
            <person name="Aqrawi P."/>
            <person name="Bretschneider A."/>
            <person name="Bryant W.B."/>
            <person name="Bucks S."/>
            <person name="Chao H."/>
            <person name="Chevignon G."/>
            <person name="Christen J.M."/>
            <person name="Clarke D.F."/>
            <person name="Dittmer N.T."/>
            <person name="Ferguson L.C.F."/>
            <person name="Garavelou S."/>
            <person name="Gordon K.H.J."/>
            <person name="Gunaratna R.T."/>
            <person name="Han Y."/>
            <person name="Hauser F."/>
            <person name="He Y."/>
            <person name="Heidel-Fischer H."/>
            <person name="Hirsh A."/>
            <person name="Hu Y."/>
            <person name="Jiang H."/>
            <person name="Kalra D."/>
            <person name="Klinner C."/>
            <person name="Konig C."/>
            <person name="Kovar C."/>
            <person name="Kroll A.R."/>
            <person name="Kuwar S.S."/>
            <person name="Lee S.L."/>
            <person name="Lehman R."/>
            <person name="Li K."/>
            <person name="Li Z."/>
            <person name="Liang H."/>
            <person name="Lovelace S."/>
            <person name="Lu Z."/>
            <person name="Mansfield J.H."/>
            <person name="McCulloch K.J."/>
            <person name="Mathew T."/>
            <person name="Morton B."/>
            <person name="Muzny D.M."/>
            <person name="Neunemann D."/>
            <person name="Ongeri F."/>
            <person name="Pauchet Y."/>
            <person name="Pu L.L."/>
            <person name="Pyrousis I."/>
            <person name="Rao X.J."/>
            <person name="Redding A."/>
            <person name="Roesel C."/>
            <person name="Sanchez-Gracia A."/>
            <person name="Schaack S."/>
            <person name="Shukla A."/>
            <person name="Tetreau G."/>
            <person name="Wang Y."/>
            <person name="Xiong G.H."/>
            <person name="Traut W."/>
            <person name="Walsh T.K."/>
            <person name="Worley K.C."/>
            <person name="Wu D."/>
            <person name="Wu W."/>
            <person name="Wu Y.Q."/>
            <person name="Zhang X."/>
            <person name="Zou Z."/>
            <person name="Zucker H."/>
            <person name="Briscoe A.D."/>
            <person name="Burmester T."/>
            <person name="Clem R.J."/>
            <person name="Feyereisen R."/>
            <person name="Grimmelikhuijzen C.J.P."/>
            <person name="Hamodrakas S.J."/>
            <person name="Hansson B.S."/>
            <person name="Huguet E."/>
            <person name="Jermiin L.S."/>
            <person name="Lan Q."/>
            <person name="Lehman H.K."/>
            <person name="Lorenzen M."/>
            <person name="Merzendorfer H."/>
            <person name="Michalopoulos I."/>
            <person name="Morton D.B."/>
            <person name="Muthukrishnan S."/>
            <person name="Oakeshott J.G."/>
            <person name="Palmer W."/>
            <person name="Park Y."/>
            <person name="Passarelli A.L."/>
            <person name="Rozas J."/>
            <person name="Schwartz L.M."/>
            <person name="Smith W."/>
            <person name="Southgate A."/>
            <person name="Vilcinskas A."/>
            <person name="Vogt R."/>
            <person name="Wang P."/>
            <person name="Werren J."/>
            <person name="Yu X.Q."/>
            <person name="Zhou J.J."/>
            <person name="Brown S.J."/>
            <person name="Scherer S.E."/>
            <person name="Richards S."/>
            <person name="Blissard G.W."/>
        </authorList>
    </citation>
    <scope>NUCLEOTIDE SEQUENCE</scope>
</reference>
<feature type="transmembrane region" description="Helical" evidence="1">
    <location>
        <begin position="33"/>
        <end position="56"/>
    </location>
</feature>
<protein>
    <submittedName>
        <fullName evidence="2">Gustatory receptor 38</fullName>
    </submittedName>
</protein>
<accession>A0A5K8B1E9</accession>
<dbReference type="EMBL" id="JH668697">
    <property type="protein sequence ID" value="KAG6460798.1"/>
    <property type="molecule type" value="Genomic_DNA"/>
</dbReference>
<gene>
    <name evidence="2" type="primary">GR38</name>
    <name evidence="3" type="ORF">O3G_MSEX012221</name>
</gene>
<feature type="transmembrane region" description="Helical" evidence="1">
    <location>
        <begin position="113"/>
        <end position="135"/>
    </location>
</feature>
<dbReference type="OrthoDB" id="7489104at2759"/>
<reference evidence="2" key="1">
    <citation type="journal article" date="2015" name="Insect Biochem. Mol. Biol.">
        <title>A reference gene set for chemosensory receptor genes of Manduca sexta.</title>
        <authorList>
            <person name="Koenig C."/>
            <person name="Hirsh A."/>
            <person name="Bucks S."/>
            <person name="Klinner C."/>
            <person name="Vogel H."/>
            <person name="Shukla A."/>
            <person name="Mansfield J.H."/>
            <person name="Morton B."/>
            <person name="Hansson B.S."/>
            <person name="Grosse-Wilde E."/>
        </authorList>
    </citation>
    <scope>NUCLEOTIDE SEQUENCE</scope>
</reference>
<sequence length="281" mass="34175">MADQLVCNINFFLYIRFLFGFYHEFQTSKLVRWLARCYCCLICANIIFFLSYFHTYKLYPKIFIYLLSMEYFMHMLMSLLKSNKYLLQYYKKSPLIDTSVSAYRQMRVCFVRYISVLFFIRLCGFLKIFICHGELNLHQYIFSFMDFIMWVTIVIGRSPLILVFALLYSRVRLMRQILESNDFDCRNQGKHHPLRYVQMFEAIMDRFEASDKYYIHMFISRLTIDERDREVIQKLFLFLKRNPFEYSLWRVVPLNVRSLLSFFSFTVTTIIAILQIQSWNA</sequence>
<keyword evidence="1" id="KW-0812">Transmembrane</keyword>
<evidence type="ECO:0000313" key="4">
    <source>
        <dbReference type="Proteomes" id="UP000791440"/>
    </source>
</evidence>
<proteinExistence type="evidence at transcript level"/>
<keyword evidence="1" id="KW-0472">Membrane</keyword>
<evidence type="ECO:0000313" key="3">
    <source>
        <dbReference type="EMBL" id="KAG6460798.1"/>
    </source>
</evidence>
<dbReference type="AlphaFoldDB" id="A0A5K8B1E9"/>
<name>A0A5K8B1E9_MANSE</name>
<keyword evidence="1" id="KW-1133">Transmembrane helix</keyword>
<reference evidence="3" key="3">
    <citation type="submission" date="2020-12" db="EMBL/GenBank/DDBJ databases">
        <authorList>
            <person name="Kanost M."/>
        </authorList>
    </citation>
    <scope>NUCLEOTIDE SEQUENCE</scope>
</reference>
<evidence type="ECO:0000256" key="1">
    <source>
        <dbReference type="SAM" id="Phobius"/>
    </source>
</evidence>
<dbReference type="EMBL" id="LN885231">
    <property type="protein sequence ID" value="CUQ99378.1"/>
    <property type="molecule type" value="mRNA"/>
</dbReference>